<dbReference type="Pfam" id="PF05938">
    <property type="entry name" value="Self-incomp_S1"/>
    <property type="match status" value="1"/>
</dbReference>
<keyword evidence="3" id="KW-0713">Self-incompatibility</keyword>
<proteinExistence type="inferred from homology"/>
<dbReference type="GO" id="GO:0005576">
    <property type="term" value="C:extracellular region"/>
    <property type="evidence" value="ECO:0007669"/>
    <property type="project" value="UniProtKB-SubCell"/>
</dbReference>
<evidence type="ECO:0000256" key="1">
    <source>
        <dbReference type="ARBA" id="ARBA00004613"/>
    </source>
</evidence>
<keyword evidence="7" id="KW-1185">Reference proteome</keyword>
<gene>
    <name evidence="6" type="ORF">LITE_LOCUS9229</name>
</gene>
<dbReference type="InterPro" id="IPR010264">
    <property type="entry name" value="Self-incomp_S1"/>
</dbReference>
<dbReference type="EMBL" id="CAMGYJ010000003">
    <property type="protein sequence ID" value="CAI0396656.1"/>
    <property type="molecule type" value="Genomic_DNA"/>
</dbReference>
<dbReference type="AlphaFoldDB" id="A0AAV0IGN8"/>
<evidence type="ECO:0008006" key="8">
    <source>
        <dbReference type="Google" id="ProtNLM"/>
    </source>
</evidence>
<keyword evidence="5" id="KW-0732">Signal</keyword>
<evidence type="ECO:0000256" key="2">
    <source>
        <dbReference type="ARBA" id="ARBA00005581"/>
    </source>
</evidence>
<evidence type="ECO:0000256" key="5">
    <source>
        <dbReference type="ARBA" id="ARBA00022729"/>
    </source>
</evidence>
<sequence length="137" mass="15764">MLRCKPALIPTKLLVAVTLATIFIVARPTIQRTVSLRNNLSDKILIVHCQSGYTNFRARTVDVESNISWINSDDITAMFLQCRLAVEYKRLTFDADIGGHDHMEWSIRDDGVYLVTGDGNVESAPREKWELIDRRWW</sequence>
<dbReference type="Proteomes" id="UP001154282">
    <property type="component" value="Unassembled WGS sequence"/>
</dbReference>
<evidence type="ECO:0000313" key="6">
    <source>
        <dbReference type="EMBL" id="CAI0396656.1"/>
    </source>
</evidence>
<accession>A0AAV0IGN8</accession>
<organism evidence="6 7">
    <name type="scientific">Linum tenue</name>
    <dbReference type="NCBI Taxonomy" id="586396"/>
    <lineage>
        <taxon>Eukaryota</taxon>
        <taxon>Viridiplantae</taxon>
        <taxon>Streptophyta</taxon>
        <taxon>Embryophyta</taxon>
        <taxon>Tracheophyta</taxon>
        <taxon>Spermatophyta</taxon>
        <taxon>Magnoliopsida</taxon>
        <taxon>eudicotyledons</taxon>
        <taxon>Gunneridae</taxon>
        <taxon>Pentapetalae</taxon>
        <taxon>rosids</taxon>
        <taxon>fabids</taxon>
        <taxon>Malpighiales</taxon>
        <taxon>Linaceae</taxon>
        <taxon>Linum</taxon>
    </lineage>
</organism>
<dbReference type="GO" id="GO:0060320">
    <property type="term" value="P:rejection of self pollen"/>
    <property type="evidence" value="ECO:0007669"/>
    <property type="project" value="UniProtKB-KW"/>
</dbReference>
<comment type="subcellular location">
    <subcellularLocation>
        <location evidence="1">Secreted</location>
    </subcellularLocation>
</comment>
<keyword evidence="4" id="KW-0964">Secreted</keyword>
<name>A0AAV0IGN8_9ROSI</name>
<protein>
    <recommendedName>
        <fullName evidence="8">S-protein homolog</fullName>
    </recommendedName>
</protein>
<comment type="similarity">
    <text evidence="2">Belongs to the plant self-incompatibility (S1) protein family.</text>
</comment>
<evidence type="ECO:0000256" key="3">
    <source>
        <dbReference type="ARBA" id="ARBA00022471"/>
    </source>
</evidence>
<reference evidence="6" key="1">
    <citation type="submission" date="2022-08" db="EMBL/GenBank/DDBJ databases">
        <authorList>
            <person name="Gutierrez-Valencia J."/>
        </authorList>
    </citation>
    <scope>NUCLEOTIDE SEQUENCE</scope>
</reference>
<evidence type="ECO:0000313" key="7">
    <source>
        <dbReference type="Proteomes" id="UP001154282"/>
    </source>
</evidence>
<comment type="caution">
    <text evidence="6">The sequence shown here is derived from an EMBL/GenBank/DDBJ whole genome shotgun (WGS) entry which is preliminary data.</text>
</comment>
<evidence type="ECO:0000256" key="4">
    <source>
        <dbReference type="ARBA" id="ARBA00022525"/>
    </source>
</evidence>